<dbReference type="PANTHER" id="PTHR30055:SF175">
    <property type="entry name" value="HTH-TYPE TRANSCRIPTIONAL REPRESSOR KSTR2"/>
    <property type="match status" value="1"/>
</dbReference>
<evidence type="ECO:0000256" key="6">
    <source>
        <dbReference type="SAM" id="MobiDB-lite"/>
    </source>
</evidence>
<evidence type="ECO:0000256" key="2">
    <source>
        <dbReference type="ARBA" id="ARBA00023015"/>
    </source>
</evidence>
<dbReference type="GO" id="GO:0003700">
    <property type="term" value="F:DNA-binding transcription factor activity"/>
    <property type="evidence" value="ECO:0007669"/>
    <property type="project" value="TreeGrafter"/>
</dbReference>
<reference evidence="8 9" key="1">
    <citation type="submission" date="2017-04" db="EMBL/GenBank/DDBJ databases">
        <title>Comparative genome analysis of Subtercola boreus.</title>
        <authorList>
            <person name="Cho Y.-J."/>
            <person name="Cho A."/>
            <person name="Kim O.-S."/>
            <person name="Lee J.-I."/>
        </authorList>
    </citation>
    <scope>NUCLEOTIDE SEQUENCE [LARGE SCALE GENOMIC DNA]</scope>
    <source>
        <strain evidence="8 9">P27444</strain>
    </source>
</reference>
<dbReference type="InterPro" id="IPR050109">
    <property type="entry name" value="HTH-type_TetR-like_transc_reg"/>
</dbReference>
<dbReference type="InterPro" id="IPR001647">
    <property type="entry name" value="HTH_TetR"/>
</dbReference>
<proteinExistence type="predicted"/>
<dbReference type="PRINTS" id="PR00455">
    <property type="entry name" value="HTHTETR"/>
</dbReference>
<keyword evidence="1" id="KW-0678">Repressor</keyword>
<dbReference type="Gene3D" id="1.10.357.10">
    <property type="entry name" value="Tetracycline Repressor, domain 2"/>
    <property type="match status" value="1"/>
</dbReference>
<evidence type="ECO:0000259" key="7">
    <source>
        <dbReference type="PROSITE" id="PS50977"/>
    </source>
</evidence>
<comment type="caution">
    <text evidence="8">The sequence shown here is derived from an EMBL/GenBank/DDBJ whole genome shotgun (WGS) entry which is preliminary data.</text>
</comment>
<accession>A0A3E0VAM4</accession>
<dbReference type="SUPFAM" id="SSF46689">
    <property type="entry name" value="Homeodomain-like"/>
    <property type="match status" value="1"/>
</dbReference>
<dbReference type="PANTHER" id="PTHR30055">
    <property type="entry name" value="HTH-TYPE TRANSCRIPTIONAL REGULATOR RUTR"/>
    <property type="match status" value="1"/>
</dbReference>
<dbReference type="InterPro" id="IPR009057">
    <property type="entry name" value="Homeodomain-like_sf"/>
</dbReference>
<dbReference type="PROSITE" id="PS50977">
    <property type="entry name" value="HTH_TETR_2"/>
    <property type="match status" value="1"/>
</dbReference>
<sequence length="247" mass="27763">MPAPLWHLSGGEATSRPGRRNSHPPAPEYRGRYSGRMADIGTKGQILLHAARLFGQRGYHGTSTRDIAESVGIRQPSLFYHFGSKHLILSELIDADLAQDAERFDEAMALDVGHAERFHFFLAVTSRDYLTLPYDARGYYGDAVFSEPEFAPQRQAIEQQHANIRHLVERGIEAHEFQAIDVDFVQGAVNGLQFEGMRKREINRDAPVSKWPLQVADFILRAILVDPSTLADVRRTAAELLGEQSER</sequence>
<feature type="region of interest" description="Disordered" evidence="6">
    <location>
        <begin position="1"/>
        <end position="31"/>
    </location>
</feature>
<feature type="domain" description="HTH tetR-type" evidence="7">
    <location>
        <begin position="40"/>
        <end position="100"/>
    </location>
</feature>
<gene>
    <name evidence="8" type="ORF">B7R21_17460</name>
</gene>
<evidence type="ECO:0000313" key="9">
    <source>
        <dbReference type="Proteomes" id="UP000256709"/>
    </source>
</evidence>
<keyword evidence="3 5" id="KW-0238">DNA-binding</keyword>
<dbReference type="EMBL" id="NBXA01000034">
    <property type="protein sequence ID" value="RFA06906.1"/>
    <property type="molecule type" value="Genomic_DNA"/>
</dbReference>
<evidence type="ECO:0000256" key="3">
    <source>
        <dbReference type="ARBA" id="ARBA00023125"/>
    </source>
</evidence>
<keyword evidence="2" id="KW-0805">Transcription regulation</keyword>
<evidence type="ECO:0000256" key="1">
    <source>
        <dbReference type="ARBA" id="ARBA00022491"/>
    </source>
</evidence>
<name>A0A3E0VAM4_9MICO</name>
<dbReference type="Proteomes" id="UP000256709">
    <property type="component" value="Unassembled WGS sequence"/>
</dbReference>
<evidence type="ECO:0000256" key="5">
    <source>
        <dbReference type="PROSITE-ProRule" id="PRU00335"/>
    </source>
</evidence>
<organism evidence="8 9">
    <name type="scientific">Subtercola boreus</name>
    <dbReference type="NCBI Taxonomy" id="120213"/>
    <lineage>
        <taxon>Bacteria</taxon>
        <taxon>Bacillati</taxon>
        <taxon>Actinomycetota</taxon>
        <taxon>Actinomycetes</taxon>
        <taxon>Micrococcales</taxon>
        <taxon>Microbacteriaceae</taxon>
        <taxon>Subtercola</taxon>
    </lineage>
</organism>
<dbReference type="GO" id="GO:0000976">
    <property type="term" value="F:transcription cis-regulatory region binding"/>
    <property type="evidence" value="ECO:0007669"/>
    <property type="project" value="TreeGrafter"/>
</dbReference>
<dbReference type="OrthoDB" id="3766519at2"/>
<evidence type="ECO:0000256" key="4">
    <source>
        <dbReference type="ARBA" id="ARBA00023163"/>
    </source>
</evidence>
<dbReference type="AlphaFoldDB" id="A0A3E0VAM4"/>
<dbReference type="Pfam" id="PF00440">
    <property type="entry name" value="TetR_N"/>
    <property type="match status" value="1"/>
</dbReference>
<evidence type="ECO:0000313" key="8">
    <source>
        <dbReference type="EMBL" id="RFA06906.1"/>
    </source>
</evidence>
<feature type="DNA-binding region" description="H-T-H motif" evidence="5">
    <location>
        <begin position="63"/>
        <end position="82"/>
    </location>
</feature>
<keyword evidence="4" id="KW-0804">Transcription</keyword>
<protein>
    <recommendedName>
        <fullName evidence="7">HTH tetR-type domain-containing protein</fullName>
    </recommendedName>
</protein>